<reference evidence="2 3" key="1">
    <citation type="submission" date="2019-07" db="EMBL/GenBank/DDBJ databases">
        <authorList>
            <person name="Zhu P."/>
        </authorList>
    </citation>
    <scope>NUCLEOTIDE SEQUENCE [LARGE SCALE GENOMIC DNA]</scope>
    <source>
        <strain evidence="2 3">SSL-25</strain>
    </source>
</reference>
<feature type="region of interest" description="Disordered" evidence="1">
    <location>
        <begin position="33"/>
        <end position="67"/>
    </location>
</feature>
<feature type="region of interest" description="Disordered" evidence="1">
    <location>
        <begin position="234"/>
        <end position="272"/>
    </location>
</feature>
<evidence type="ECO:0000313" key="3">
    <source>
        <dbReference type="Proteomes" id="UP000320580"/>
    </source>
</evidence>
<dbReference type="OrthoDB" id="3339508at2"/>
<feature type="region of interest" description="Disordered" evidence="1">
    <location>
        <begin position="177"/>
        <end position="215"/>
    </location>
</feature>
<feature type="region of interest" description="Disordered" evidence="1">
    <location>
        <begin position="119"/>
        <end position="141"/>
    </location>
</feature>
<dbReference type="Proteomes" id="UP000320580">
    <property type="component" value="Chromosome"/>
</dbReference>
<keyword evidence="3" id="KW-1185">Reference proteome</keyword>
<evidence type="ECO:0000256" key="1">
    <source>
        <dbReference type="SAM" id="MobiDB-lite"/>
    </source>
</evidence>
<sequence>MSLLHHDARHEAFDFTSHFREDLYTCLTRQSLGQGGLGRESLDRTRDAEPRPVPGVAHPGHGQEPVTRGVLRPRRIHLAQECAYGSRGNAVVLLDRRAKRIDGFGARQRVQRGRADRLPHRLPQPIRPQRAGTERLGRHNHRHAPCRVTEHVDQGIDALRDTPTLIICSFGWRRSSESSHTRCTSSPETRPCPSQSGSSRTPPPRAGGGFAGHGSVDVAEHCEHAGDAMPQAVVRTPFGRPRHHRQHRLRAVRRRSGTSRRRRGPPPTPAGF</sequence>
<accession>A0A5B8JQP0</accession>
<protein>
    <submittedName>
        <fullName evidence="2">Uncharacterized protein</fullName>
    </submittedName>
</protein>
<proteinExistence type="predicted"/>
<organism evidence="2 3">
    <name type="scientific">Streptomyces qinzhouensis</name>
    <dbReference type="NCBI Taxonomy" id="2599401"/>
    <lineage>
        <taxon>Bacteria</taxon>
        <taxon>Bacillati</taxon>
        <taxon>Actinomycetota</taxon>
        <taxon>Actinomycetes</taxon>
        <taxon>Kitasatosporales</taxon>
        <taxon>Streptomycetaceae</taxon>
        <taxon>Streptomyces</taxon>
    </lineage>
</organism>
<feature type="compositionally biased region" description="Basic and acidic residues" evidence="1">
    <location>
        <begin position="40"/>
        <end position="50"/>
    </location>
</feature>
<evidence type="ECO:0000313" key="2">
    <source>
        <dbReference type="EMBL" id="QDY80023.1"/>
    </source>
</evidence>
<gene>
    <name evidence="2" type="ORF">FQU76_29740</name>
</gene>
<name>A0A5B8JQP0_9ACTN</name>
<dbReference type="KEGG" id="sqz:FQU76_29740"/>
<dbReference type="AlphaFoldDB" id="A0A5B8JQP0"/>
<dbReference type="EMBL" id="CP042266">
    <property type="protein sequence ID" value="QDY80023.1"/>
    <property type="molecule type" value="Genomic_DNA"/>
</dbReference>
<feature type="compositionally biased region" description="Basic residues" evidence="1">
    <location>
        <begin position="240"/>
        <end position="264"/>
    </location>
</feature>